<reference evidence="2 3" key="1">
    <citation type="journal article" date="2021" name="Elife">
        <title>Chloroplast acquisition without the gene transfer in kleptoplastic sea slugs, Plakobranchus ocellatus.</title>
        <authorList>
            <person name="Maeda T."/>
            <person name="Takahashi S."/>
            <person name="Yoshida T."/>
            <person name="Shimamura S."/>
            <person name="Takaki Y."/>
            <person name="Nagai Y."/>
            <person name="Toyoda A."/>
            <person name="Suzuki Y."/>
            <person name="Arimoto A."/>
            <person name="Ishii H."/>
            <person name="Satoh N."/>
            <person name="Nishiyama T."/>
            <person name="Hasebe M."/>
            <person name="Maruyama T."/>
            <person name="Minagawa J."/>
            <person name="Obokata J."/>
            <person name="Shigenobu S."/>
        </authorList>
    </citation>
    <scope>NUCLEOTIDE SEQUENCE [LARGE SCALE GENOMIC DNA]</scope>
</reference>
<sequence>MKALKNNAKLGKHRYPKKKDLFLSSHSRSMHPGAYLQDLNSRLTSSAAHSWRSVYSLDHPKRKAKLTYSQNLVWEGMQCNVRIRHTAGKQNINLLPGGAGRRQAGQQVWPIKHG</sequence>
<organism evidence="2 3">
    <name type="scientific">Plakobranchus ocellatus</name>
    <dbReference type="NCBI Taxonomy" id="259542"/>
    <lineage>
        <taxon>Eukaryota</taxon>
        <taxon>Metazoa</taxon>
        <taxon>Spiralia</taxon>
        <taxon>Lophotrochozoa</taxon>
        <taxon>Mollusca</taxon>
        <taxon>Gastropoda</taxon>
        <taxon>Heterobranchia</taxon>
        <taxon>Euthyneura</taxon>
        <taxon>Panpulmonata</taxon>
        <taxon>Sacoglossa</taxon>
        <taxon>Placobranchoidea</taxon>
        <taxon>Plakobranchidae</taxon>
        <taxon>Plakobranchus</taxon>
    </lineage>
</organism>
<dbReference type="EMBL" id="BLXT01001211">
    <property type="protein sequence ID" value="GFN83644.1"/>
    <property type="molecule type" value="Genomic_DNA"/>
</dbReference>
<accession>A0AAV3YKL0</accession>
<dbReference type="Proteomes" id="UP000735302">
    <property type="component" value="Unassembled WGS sequence"/>
</dbReference>
<feature type="region of interest" description="Disordered" evidence="1">
    <location>
        <begin position="94"/>
        <end position="114"/>
    </location>
</feature>
<name>A0AAV3YKL0_9GAST</name>
<protein>
    <submittedName>
        <fullName evidence="2">Uncharacterized protein</fullName>
    </submittedName>
</protein>
<evidence type="ECO:0000313" key="3">
    <source>
        <dbReference type="Proteomes" id="UP000735302"/>
    </source>
</evidence>
<feature type="region of interest" description="Disordered" evidence="1">
    <location>
        <begin position="1"/>
        <end position="23"/>
    </location>
</feature>
<proteinExistence type="predicted"/>
<comment type="caution">
    <text evidence="2">The sequence shown here is derived from an EMBL/GenBank/DDBJ whole genome shotgun (WGS) entry which is preliminary data.</text>
</comment>
<dbReference type="AlphaFoldDB" id="A0AAV3YKL0"/>
<evidence type="ECO:0000313" key="2">
    <source>
        <dbReference type="EMBL" id="GFN83644.1"/>
    </source>
</evidence>
<evidence type="ECO:0000256" key="1">
    <source>
        <dbReference type="SAM" id="MobiDB-lite"/>
    </source>
</evidence>
<gene>
    <name evidence="2" type="ORF">PoB_001015000</name>
</gene>
<keyword evidence="3" id="KW-1185">Reference proteome</keyword>